<name>A0A507QM64_MONPU</name>
<dbReference type="STRING" id="5098.A0A507QM64"/>
<dbReference type="GO" id="GO:0070941">
    <property type="term" value="P:eisosome assembly"/>
    <property type="evidence" value="ECO:0007669"/>
    <property type="project" value="TreeGrafter"/>
</dbReference>
<keyword evidence="1" id="KW-0175">Coiled coil</keyword>
<feature type="coiled-coil region" evidence="1">
    <location>
        <begin position="368"/>
        <end position="402"/>
    </location>
</feature>
<dbReference type="PANTHER" id="PTHR28298:SF1">
    <property type="entry name" value="EISOSOME PROTEIN 1"/>
    <property type="match status" value="1"/>
</dbReference>
<reference evidence="3 4" key="1">
    <citation type="submission" date="2019-06" db="EMBL/GenBank/DDBJ databases">
        <title>Wine fermentation using esterase from Monascus purpureus.</title>
        <authorList>
            <person name="Geng C."/>
            <person name="Zhang Y."/>
        </authorList>
    </citation>
    <scope>NUCLEOTIDE SEQUENCE [LARGE SCALE GENOMIC DNA]</scope>
    <source>
        <strain evidence="3">HQ1</strain>
    </source>
</reference>
<feature type="compositionally biased region" description="Basic and acidic residues" evidence="2">
    <location>
        <begin position="552"/>
        <end position="591"/>
    </location>
</feature>
<dbReference type="Proteomes" id="UP000319663">
    <property type="component" value="Unassembled WGS sequence"/>
</dbReference>
<evidence type="ECO:0000256" key="2">
    <source>
        <dbReference type="SAM" id="MobiDB-lite"/>
    </source>
</evidence>
<organism evidence="3 4">
    <name type="scientific">Monascus purpureus</name>
    <name type="common">Red mold</name>
    <name type="synonym">Monascus anka</name>
    <dbReference type="NCBI Taxonomy" id="5098"/>
    <lineage>
        <taxon>Eukaryota</taxon>
        <taxon>Fungi</taxon>
        <taxon>Dikarya</taxon>
        <taxon>Ascomycota</taxon>
        <taxon>Pezizomycotina</taxon>
        <taxon>Eurotiomycetes</taxon>
        <taxon>Eurotiomycetidae</taxon>
        <taxon>Eurotiales</taxon>
        <taxon>Aspergillaceae</taxon>
        <taxon>Monascus</taxon>
    </lineage>
</organism>
<feature type="compositionally biased region" description="Basic and acidic residues" evidence="2">
    <location>
        <begin position="143"/>
        <end position="155"/>
    </location>
</feature>
<feature type="region of interest" description="Disordered" evidence="2">
    <location>
        <begin position="487"/>
        <end position="726"/>
    </location>
</feature>
<feature type="compositionally biased region" description="Basic and acidic residues" evidence="2">
    <location>
        <begin position="488"/>
        <end position="541"/>
    </location>
</feature>
<dbReference type="AlphaFoldDB" id="A0A507QM64"/>
<feature type="region of interest" description="Disordered" evidence="2">
    <location>
        <begin position="134"/>
        <end position="165"/>
    </location>
</feature>
<feature type="compositionally biased region" description="Basic residues" evidence="2">
    <location>
        <begin position="542"/>
        <end position="551"/>
    </location>
</feature>
<evidence type="ECO:0000313" key="3">
    <source>
        <dbReference type="EMBL" id="TQB69598.1"/>
    </source>
</evidence>
<evidence type="ECO:0000313" key="4">
    <source>
        <dbReference type="Proteomes" id="UP000319663"/>
    </source>
</evidence>
<feature type="region of interest" description="Disordered" evidence="2">
    <location>
        <begin position="762"/>
        <end position="790"/>
    </location>
</feature>
<feature type="compositionally biased region" description="Basic and acidic residues" evidence="2">
    <location>
        <begin position="645"/>
        <end position="657"/>
    </location>
</feature>
<protein>
    <recommendedName>
        <fullName evidence="5">Eisosome protein 1</fullName>
    </recommendedName>
</protein>
<dbReference type="InterPro" id="IPR024527">
    <property type="entry name" value="Eisosome1"/>
</dbReference>
<sequence>MAGACAKRGCRCCDTDLSTGPSADHAASAALYVTHPERRIAVREPDVDIFGSGGTGFSPSHNRASASAAAILAHTKSRAREPSEIRKEPGVYSSTQHIQDYYASEIRDGTPLTPEGFHAALSAARDRRSLASLPSLPVGVRPDLTKVEEPAERSRTPSPDGGALRAATGAFSISRKRADSAPTKPARTTDSVYALSAAGLSHKYRVEPEGPFDNLDRAVEASRIQHVADPNPKLYTSTPPVALEVEEVRRNDVLRAAATSMAREMYPISVEKTDRGSAIAVSAAQVGHDRMRPHEPTATEDPSAAFKRALNLQGAAQKIASEKLARMQYQDLYHDYYGTGQPARSRLSIRLKRTPSDIDASKVDNERSKEIRRQMASLQTRLDKLDERRRIEQDEKRQKDRDELMEVARRNVHATMHDLETKVYAEKGLPTPAQQREWEEAAQERVRLEREAQLAGSERVLIGADQYVDRADVEAVARARIQPTLDEITDRTSEQKAKEFEQHLDREEMKRRVTREREREADTRAEEKRLRDFLKREAKEKSRLRRSKSKKTRQEPAAEKDIISPRTSKEEENVPSEVSHEARSDATRQGDTEEESATGAVSDAAGEQAEVSQAQAAPEEAAPPPKKESRIRAWFRGRRSSGTHRAVETASEEKTESVPEPSEAGADTPLGADGAPYGDARLAPLGSHPVRSRNGIEGLENGNQSNGHVHKFEKTAANGEPRQSRKDIYENEAKALHNGSEGALDANQASIVEQEALRDSAIHQGLPVPLPIGTSTSAGSHRESRFSEEL</sequence>
<accession>A0A507QM64</accession>
<evidence type="ECO:0000256" key="1">
    <source>
        <dbReference type="SAM" id="Coils"/>
    </source>
</evidence>
<proteinExistence type="predicted"/>
<dbReference type="OrthoDB" id="4070583at2759"/>
<dbReference type="EMBL" id="VIFY01000145">
    <property type="protein sequence ID" value="TQB69598.1"/>
    <property type="molecule type" value="Genomic_DNA"/>
</dbReference>
<keyword evidence="4" id="KW-1185">Reference proteome</keyword>
<feature type="compositionally biased region" description="Low complexity" evidence="2">
    <location>
        <begin position="604"/>
        <end position="620"/>
    </location>
</feature>
<feature type="compositionally biased region" description="Basic and acidic residues" evidence="2">
    <location>
        <begin position="780"/>
        <end position="790"/>
    </location>
</feature>
<dbReference type="Pfam" id="PF12757">
    <property type="entry name" value="Eisosome1"/>
    <property type="match status" value="1"/>
</dbReference>
<gene>
    <name evidence="3" type="ORF">MPDQ_001636</name>
</gene>
<dbReference type="PANTHER" id="PTHR28298">
    <property type="entry name" value="EISOSOME PROTEIN 1"/>
    <property type="match status" value="1"/>
</dbReference>
<comment type="caution">
    <text evidence="3">The sequence shown here is derived from an EMBL/GenBank/DDBJ whole genome shotgun (WGS) entry which is preliminary data.</text>
</comment>
<feature type="compositionally biased region" description="Basic residues" evidence="2">
    <location>
        <begin position="633"/>
        <end position="642"/>
    </location>
</feature>
<evidence type="ECO:0008006" key="5">
    <source>
        <dbReference type="Google" id="ProtNLM"/>
    </source>
</evidence>